<dbReference type="Gene3D" id="3.40.190.10">
    <property type="entry name" value="Periplasmic binding protein-like II"/>
    <property type="match status" value="1"/>
</dbReference>
<feature type="domain" description="Solute-binding protein family 5" evidence="1">
    <location>
        <begin position="63"/>
        <end position="430"/>
    </location>
</feature>
<sequence length="514" mass="58137">MMLLLLLVGCNPDKKSQPVGKSIMVGVPNPRTPIDTHLSPLAAVQSIYNHMVETLYTVDEEMNIVPLLAKALPTISEDALHYTFTLRDDVYFHDGSHLTSRDVQFLFERLFDPQTPGVSNAFYKEVAGSDAYFAGEAQSISGFTIIDDYTFTIELSRPSLAFVDALSMGYAGIIPRESFLAHQETWGHSVLIGSGPYRFVRYHPNEGVIMEVNEAYRDGRSAIDRIEFRYMDDAYTALLEYEQGNLDVVELNPDQYAQYASGNYRDEIHRWNTLGTNVIFINTKHQDLGNPLVRKALLYALDRDDIAEHVYQHLADKVDNFVPVGSVGYNPHITLPKHSTQRAKELLAEAGYNEPLNIEVVYTSGKVLDRQLWTLAQAQLKEAGINLIIKEADAAAFLDLTMSGQVYLHNRAWLLPYPDGSIFLDYLHGTSSHRASVNYQNPELDDILERAQASPDANERRALYEEAERILVEEATVVIPLTNQHIFNLVKPHLINMKRINSLYQFQESDIVRP</sequence>
<dbReference type="CDD" id="cd00995">
    <property type="entry name" value="PBP2_NikA_DppA_OppA_like"/>
    <property type="match status" value="1"/>
</dbReference>
<dbReference type="GO" id="GO:0015833">
    <property type="term" value="P:peptide transport"/>
    <property type="evidence" value="ECO:0007669"/>
    <property type="project" value="TreeGrafter"/>
</dbReference>
<dbReference type="Gene3D" id="3.90.76.10">
    <property type="entry name" value="Dipeptide-binding Protein, Domain 1"/>
    <property type="match status" value="1"/>
</dbReference>
<evidence type="ECO:0000313" key="3">
    <source>
        <dbReference type="Proteomes" id="UP000778951"/>
    </source>
</evidence>
<comment type="caution">
    <text evidence="2">The sequence shown here is derived from an EMBL/GenBank/DDBJ whole genome shotgun (WGS) entry which is preliminary data.</text>
</comment>
<dbReference type="InterPro" id="IPR030678">
    <property type="entry name" value="Peptide/Ni-bd"/>
</dbReference>
<evidence type="ECO:0000259" key="1">
    <source>
        <dbReference type="Pfam" id="PF00496"/>
    </source>
</evidence>
<dbReference type="AlphaFoldDB" id="A0A968GE44"/>
<evidence type="ECO:0000313" key="2">
    <source>
        <dbReference type="EMBL" id="NIZ68906.1"/>
    </source>
</evidence>
<dbReference type="SUPFAM" id="SSF53850">
    <property type="entry name" value="Periplasmic binding protein-like II"/>
    <property type="match status" value="1"/>
</dbReference>
<accession>A0A968GE44</accession>
<organism evidence="2 3">
    <name type="scientific">Entomospira culicis</name>
    <dbReference type="NCBI Taxonomy" id="2719989"/>
    <lineage>
        <taxon>Bacteria</taxon>
        <taxon>Pseudomonadati</taxon>
        <taxon>Spirochaetota</taxon>
        <taxon>Spirochaetia</taxon>
        <taxon>Spirochaetales</taxon>
        <taxon>Spirochaetaceae</taxon>
        <taxon>Entomospira</taxon>
    </lineage>
</organism>
<dbReference type="Gene3D" id="3.10.105.10">
    <property type="entry name" value="Dipeptide-binding Protein, Domain 3"/>
    <property type="match status" value="1"/>
</dbReference>
<reference evidence="2" key="1">
    <citation type="submission" date="2020-03" db="EMBL/GenBank/DDBJ databases">
        <title>Spirochaetal bacteria isolated from arthropods constitute a novel genus Entomospira genus novum within the order Spirochaetales.</title>
        <authorList>
            <person name="Grana-Miraglia L."/>
            <person name="Sikutova S."/>
            <person name="Fingerle V."/>
            <person name="Sing A."/>
            <person name="Castillo-Ramirez S."/>
            <person name="Margos G."/>
            <person name="Rudolf I."/>
        </authorList>
    </citation>
    <scope>NUCLEOTIDE SEQUENCE</scope>
    <source>
        <strain evidence="2">BR149</strain>
    </source>
</reference>
<dbReference type="Pfam" id="PF00496">
    <property type="entry name" value="SBP_bac_5"/>
    <property type="match status" value="1"/>
</dbReference>
<dbReference type="GO" id="GO:0030288">
    <property type="term" value="C:outer membrane-bounded periplasmic space"/>
    <property type="evidence" value="ECO:0007669"/>
    <property type="project" value="UniProtKB-ARBA"/>
</dbReference>
<name>A0A968GE44_9SPIO</name>
<gene>
    <name evidence="2" type="ORF">HCT48_01550</name>
</gene>
<dbReference type="PANTHER" id="PTHR30290">
    <property type="entry name" value="PERIPLASMIC BINDING COMPONENT OF ABC TRANSPORTER"/>
    <property type="match status" value="1"/>
</dbReference>
<proteinExistence type="predicted"/>
<dbReference type="Proteomes" id="UP000778951">
    <property type="component" value="Unassembled WGS sequence"/>
</dbReference>
<keyword evidence="3" id="KW-1185">Reference proteome</keyword>
<dbReference type="PIRSF" id="PIRSF002741">
    <property type="entry name" value="MppA"/>
    <property type="match status" value="1"/>
</dbReference>
<dbReference type="EMBL" id="JAATLM010000001">
    <property type="protein sequence ID" value="NIZ68906.1"/>
    <property type="molecule type" value="Genomic_DNA"/>
</dbReference>
<dbReference type="InterPro" id="IPR039424">
    <property type="entry name" value="SBP_5"/>
</dbReference>
<dbReference type="InterPro" id="IPR000914">
    <property type="entry name" value="SBP_5_dom"/>
</dbReference>
<dbReference type="GO" id="GO:0043190">
    <property type="term" value="C:ATP-binding cassette (ABC) transporter complex"/>
    <property type="evidence" value="ECO:0007669"/>
    <property type="project" value="InterPro"/>
</dbReference>
<dbReference type="GO" id="GO:1904680">
    <property type="term" value="F:peptide transmembrane transporter activity"/>
    <property type="evidence" value="ECO:0007669"/>
    <property type="project" value="TreeGrafter"/>
</dbReference>
<protein>
    <submittedName>
        <fullName evidence="2">ABC transporter substrate-binding protein</fullName>
    </submittedName>
</protein>
<dbReference type="RefSeq" id="WP_167695019.1">
    <property type="nucleotide sequence ID" value="NZ_CP118181.1"/>
</dbReference>